<dbReference type="EMBL" id="JYNL01000069">
    <property type="protein sequence ID" value="KMO67444.1"/>
    <property type="molecule type" value="Genomic_DNA"/>
</dbReference>
<evidence type="ECO:0000313" key="3">
    <source>
        <dbReference type="Proteomes" id="UP000036513"/>
    </source>
</evidence>
<dbReference type="InterPro" id="IPR036513">
    <property type="entry name" value="STAS_dom_sf"/>
</dbReference>
<dbReference type="Pfam" id="PF01740">
    <property type="entry name" value="STAS"/>
    <property type="match status" value="1"/>
</dbReference>
<protein>
    <submittedName>
        <fullName evidence="2">STAS domain protein</fullName>
    </submittedName>
</protein>
<dbReference type="InterPro" id="IPR002645">
    <property type="entry name" value="STAS_dom"/>
</dbReference>
<reference evidence="2 3" key="1">
    <citation type="journal article" date="2015" name="Genome Biol. Evol.">
        <title>Characterization of Three Mycobacterium spp. with Potential Use in Bioremediation by Genome Sequencing and Comparative Genomics.</title>
        <authorList>
            <person name="Das S."/>
            <person name="Pettersson B.M."/>
            <person name="Behra P.R."/>
            <person name="Ramesh M."/>
            <person name="Dasgupta S."/>
            <person name="Bhattacharya A."/>
            <person name="Kirsebom L.A."/>
        </authorList>
    </citation>
    <scope>NUCLEOTIDE SEQUENCE [LARGE SCALE GENOMIC DNA]</scope>
    <source>
        <strain evidence="2 3">DSM 43826</strain>
    </source>
</reference>
<feature type="domain" description="STAS" evidence="1">
    <location>
        <begin position="40"/>
        <end position="135"/>
    </location>
</feature>
<name>A0A0J6VB63_9MYCO</name>
<organism evidence="2 3">
    <name type="scientific">Mycolicibacterium chlorophenolicum</name>
    <dbReference type="NCBI Taxonomy" id="37916"/>
    <lineage>
        <taxon>Bacteria</taxon>
        <taxon>Bacillati</taxon>
        <taxon>Actinomycetota</taxon>
        <taxon>Actinomycetes</taxon>
        <taxon>Mycobacteriales</taxon>
        <taxon>Mycobacteriaceae</taxon>
        <taxon>Mycolicibacterium</taxon>
    </lineage>
</organism>
<sequence length="135" mass="14101">MTVTSIRSRSADSRSFCVASTSLTVACRTRGRGRDKEATVAVAGEVDAANAKHFAHAVREAAGASRAVVVDLTDVPFMAFDGASALYAISAHFSREDVAWCVVGSPAVARVLQLCDPEGLIPQAVVPMLRGVEPA</sequence>
<dbReference type="STRING" id="37916.MCHLDSM_06693"/>
<accession>A0A0J6VB63</accession>
<comment type="caution">
    <text evidence="2">The sequence shown here is derived from an EMBL/GenBank/DDBJ whole genome shotgun (WGS) entry which is preliminary data.</text>
</comment>
<dbReference type="Proteomes" id="UP000036513">
    <property type="component" value="Unassembled WGS sequence"/>
</dbReference>
<dbReference type="AlphaFoldDB" id="A0A0J6VB63"/>
<dbReference type="SMR" id="A0A0J6VB63"/>
<keyword evidence="3" id="KW-1185">Reference proteome</keyword>
<proteinExistence type="predicted"/>
<dbReference type="CDD" id="cd07043">
    <property type="entry name" value="STAS_anti-anti-sigma_factors"/>
    <property type="match status" value="1"/>
</dbReference>
<evidence type="ECO:0000259" key="1">
    <source>
        <dbReference type="PROSITE" id="PS50801"/>
    </source>
</evidence>
<evidence type="ECO:0000313" key="2">
    <source>
        <dbReference type="EMBL" id="KMO67444.1"/>
    </source>
</evidence>
<dbReference type="PROSITE" id="PS51257">
    <property type="entry name" value="PROKAR_LIPOPROTEIN"/>
    <property type="match status" value="1"/>
</dbReference>
<dbReference type="Gene3D" id="3.30.750.24">
    <property type="entry name" value="STAS domain"/>
    <property type="match status" value="1"/>
</dbReference>
<dbReference type="RefSeq" id="WP_048473672.1">
    <property type="nucleotide sequence ID" value="NZ_JYNL01000069.1"/>
</dbReference>
<dbReference type="PATRIC" id="fig|37916.4.peg.6710"/>
<gene>
    <name evidence="2" type="ORF">MCHLDSM_06693</name>
</gene>
<dbReference type="PROSITE" id="PS50801">
    <property type="entry name" value="STAS"/>
    <property type="match status" value="1"/>
</dbReference>
<dbReference type="SUPFAM" id="SSF52091">
    <property type="entry name" value="SpoIIaa-like"/>
    <property type="match status" value="1"/>
</dbReference>